<sequence length="93" mass="9931">MFRSSILGFWILRFWKWPCHTVKSPEGSFPYNPSSSDAGGLEADASPLACSSPHHQSLLSPSSVLPAVSTASDNIPAPGGDAQYCPALNMLLR</sequence>
<organism evidence="2 3">
    <name type="scientific">Nepenthes gracilis</name>
    <name type="common">Slender pitcher plant</name>
    <dbReference type="NCBI Taxonomy" id="150966"/>
    <lineage>
        <taxon>Eukaryota</taxon>
        <taxon>Viridiplantae</taxon>
        <taxon>Streptophyta</taxon>
        <taxon>Embryophyta</taxon>
        <taxon>Tracheophyta</taxon>
        <taxon>Spermatophyta</taxon>
        <taxon>Magnoliopsida</taxon>
        <taxon>eudicotyledons</taxon>
        <taxon>Gunneridae</taxon>
        <taxon>Pentapetalae</taxon>
        <taxon>Caryophyllales</taxon>
        <taxon>Nepenthaceae</taxon>
        <taxon>Nepenthes</taxon>
    </lineage>
</organism>
<feature type="chain" id="PRO_5041944783" evidence="1">
    <location>
        <begin position="22"/>
        <end position="93"/>
    </location>
</feature>
<keyword evidence="3" id="KW-1185">Reference proteome</keyword>
<evidence type="ECO:0000256" key="1">
    <source>
        <dbReference type="SAM" id="SignalP"/>
    </source>
</evidence>
<protein>
    <submittedName>
        <fullName evidence="2">Uncharacterized protein</fullName>
    </submittedName>
</protein>
<comment type="caution">
    <text evidence="2">The sequence shown here is derived from an EMBL/GenBank/DDBJ whole genome shotgun (WGS) entry which is preliminary data.</text>
</comment>
<name>A0AAD3XND7_NEPGR</name>
<evidence type="ECO:0000313" key="3">
    <source>
        <dbReference type="Proteomes" id="UP001279734"/>
    </source>
</evidence>
<dbReference type="AlphaFoldDB" id="A0AAD3XND7"/>
<feature type="signal peptide" evidence="1">
    <location>
        <begin position="1"/>
        <end position="21"/>
    </location>
</feature>
<accession>A0AAD3XND7</accession>
<evidence type="ECO:0000313" key="2">
    <source>
        <dbReference type="EMBL" id="GMH10635.1"/>
    </source>
</evidence>
<proteinExistence type="predicted"/>
<dbReference type="Proteomes" id="UP001279734">
    <property type="component" value="Unassembled WGS sequence"/>
</dbReference>
<gene>
    <name evidence="2" type="ORF">Nepgr_012476</name>
</gene>
<keyword evidence="1" id="KW-0732">Signal</keyword>
<reference evidence="2" key="1">
    <citation type="submission" date="2023-05" db="EMBL/GenBank/DDBJ databases">
        <title>Nepenthes gracilis genome sequencing.</title>
        <authorList>
            <person name="Fukushima K."/>
        </authorList>
    </citation>
    <scope>NUCLEOTIDE SEQUENCE</scope>
    <source>
        <strain evidence="2">SING2019-196</strain>
    </source>
</reference>
<dbReference type="EMBL" id="BSYO01000010">
    <property type="protein sequence ID" value="GMH10635.1"/>
    <property type="molecule type" value="Genomic_DNA"/>
</dbReference>